<dbReference type="SUPFAM" id="SSF50715">
    <property type="entry name" value="Ribosomal protein L25-like"/>
    <property type="match status" value="1"/>
</dbReference>
<keyword evidence="4 5" id="KW-0687">Ribonucleoprotein</keyword>
<keyword evidence="3 5" id="KW-0689">Ribosomal protein</keyword>
<dbReference type="InterPro" id="IPR020056">
    <property type="entry name" value="Rbsml_bL25/Gln-tRNA_synth_N"/>
</dbReference>
<organism evidence="9 10">
    <name type="scientific">Mesobacillus zeae</name>
    <dbReference type="NCBI Taxonomy" id="1917180"/>
    <lineage>
        <taxon>Bacteria</taxon>
        <taxon>Bacillati</taxon>
        <taxon>Bacillota</taxon>
        <taxon>Bacilli</taxon>
        <taxon>Bacillales</taxon>
        <taxon>Bacillaceae</taxon>
        <taxon>Mesobacillus</taxon>
    </lineage>
</organism>
<evidence type="ECO:0000256" key="1">
    <source>
        <dbReference type="ARBA" id="ARBA00022730"/>
    </source>
</evidence>
<dbReference type="InterPro" id="IPR029751">
    <property type="entry name" value="Ribosomal_L25_dom"/>
</dbReference>
<keyword evidence="2 5" id="KW-0694">RNA-binding</keyword>
<dbReference type="PANTHER" id="PTHR33284:SF1">
    <property type="entry name" value="RIBOSOMAL PROTEIN L25_GLN-TRNA SYNTHETASE, ANTI-CODON-BINDING DOMAIN-CONTAINING PROTEIN"/>
    <property type="match status" value="1"/>
</dbReference>
<feature type="region of interest" description="Disordered" evidence="6">
    <location>
        <begin position="180"/>
        <end position="212"/>
    </location>
</feature>
<dbReference type="HAMAP" id="MF_01334">
    <property type="entry name" value="Ribosomal_bL25_CTC"/>
    <property type="match status" value="1"/>
</dbReference>
<dbReference type="InterPro" id="IPR001021">
    <property type="entry name" value="Ribosomal_bL25_long"/>
</dbReference>
<dbReference type="Pfam" id="PF01386">
    <property type="entry name" value="Ribosomal_L25p"/>
    <property type="match status" value="1"/>
</dbReference>
<dbReference type="NCBIfam" id="TIGR00731">
    <property type="entry name" value="bL25_bact_ctc"/>
    <property type="match status" value="1"/>
</dbReference>
<sequence length="212" mass="22954">MSSVLNAKERTDLRTSSLRKLRNEGNIPAVVYGNSVDSRPVYVSGADFQKIIREVGRNGVISLNVGGSSQNVILSSYQEDAIKREILHADFLAVDMSTEVSANVRINLTGKAAGVKDGGVMQQPVHELSITATPNNIPPSLDVDISSLQVGENLTVADIKKGTLDFQIQDDEETVIVSILPPKQEEEINSGEQQEPGIPENEEGRETKASEK</sequence>
<dbReference type="GO" id="GO:0022625">
    <property type="term" value="C:cytosolic large ribosomal subunit"/>
    <property type="evidence" value="ECO:0007669"/>
    <property type="project" value="TreeGrafter"/>
</dbReference>
<feature type="compositionally biased region" description="Basic and acidic residues" evidence="6">
    <location>
        <begin position="202"/>
        <end position="212"/>
    </location>
</feature>
<dbReference type="RefSeq" id="WP_119111107.1">
    <property type="nucleotide sequence ID" value="NZ_CBCSEO010000019.1"/>
</dbReference>
<gene>
    <name evidence="5" type="primary">rplY</name>
    <name evidence="5" type="synonym">ctc</name>
    <name evidence="9" type="ORF">D1970_01430</name>
</gene>
<dbReference type="Gene3D" id="2.40.240.10">
    <property type="entry name" value="Ribosomal Protein L25, Chain P"/>
    <property type="match status" value="1"/>
</dbReference>
<dbReference type="Proteomes" id="UP000265816">
    <property type="component" value="Unassembled WGS sequence"/>
</dbReference>
<evidence type="ECO:0000256" key="3">
    <source>
        <dbReference type="ARBA" id="ARBA00022980"/>
    </source>
</evidence>
<evidence type="ECO:0000313" key="10">
    <source>
        <dbReference type="Proteomes" id="UP000265816"/>
    </source>
</evidence>
<evidence type="ECO:0000256" key="5">
    <source>
        <dbReference type="HAMAP-Rule" id="MF_01334"/>
    </source>
</evidence>
<evidence type="ECO:0000313" key="9">
    <source>
        <dbReference type="EMBL" id="RID88645.1"/>
    </source>
</evidence>
<dbReference type="Pfam" id="PF14693">
    <property type="entry name" value="Ribosomal_TL5_C"/>
    <property type="match status" value="1"/>
</dbReference>
<proteinExistence type="inferred from homology"/>
<evidence type="ECO:0000256" key="6">
    <source>
        <dbReference type="SAM" id="MobiDB-lite"/>
    </source>
</evidence>
<keyword evidence="1 5" id="KW-0699">rRNA-binding</keyword>
<name>A0A398BEJ4_9BACI</name>
<dbReference type="OrthoDB" id="9790002at2"/>
<dbReference type="CDD" id="cd00495">
    <property type="entry name" value="Ribosomal_L25_TL5_CTC"/>
    <property type="match status" value="1"/>
</dbReference>
<dbReference type="InterPro" id="IPR011035">
    <property type="entry name" value="Ribosomal_bL25/Gln-tRNA_synth"/>
</dbReference>
<evidence type="ECO:0000259" key="8">
    <source>
        <dbReference type="Pfam" id="PF14693"/>
    </source>
</evidence>
<dbReference type="AlphaFoldDB" id="A0A398BEJ4"/>
<dbReference type="Gene3D" id="2.170.120.20">
    <property type="entry name" value="Ribosomal protein L25, beta domain"/>
    <property type="match status" value="1"/>
</dbReference>
<dbReference type="InterPro" id="IPR037121">
    <property type="entry name" value="Ribosomal_bL25_C"/>
</dbReference>
<reference evidence="9 10" key="1">
    <citation type="submission" date="2018-08" db="EMBL/GenBank/DDBJ databases">
        <title>Bacillus jemisoniae sp. nov., Bacillus chryseoplanitiae sp. nov., Bacillus resnikiae sp. nov., and Bacillus frankliniae sp. nov., isolated from Viking spacecraft and associated surfaces.</title>
        <authorList>
            <person name="Seuylemezian A."/>
            <person name="Vaishampayan P."/>
        </authorList>
    </citation>
    <scope>NUCLEOTIDE SEQUENCE [LARGE SCALE GENOMIC DNA]</scope>
    <source>
        <strain evidence="9 10">JJ-247</strain>
    </source>
</reference>
<dbReference type="GO" id="GO:0006412">
    <property type="term" value="P:translation"/>
    <property type="evidence" value="ECO:0007669"/>
    <property type="project" value="UniProtKB-UniRule"/>
</dbReference>
<accession>A0A398BEJ4</accession>
<comment type="similarity">
    <text evidence="5">Belongs to the bacterial ribosomal protein bL25 family. CTC subfamily.</text>
</comment>
<evidence type="ECO:0000256" key="4">
    <source>
        <dbReference type="ARBA" id="ARBA00023274"/>
    </source>
</evidence>
<evidence type="ECO:0000256" key="2">
    <source>
        <dbReference type="ARBA" id="ARBA00022884"/>
    </source>
</evidence>
<dbReference type="InterPro" id="IPR020057">
    <property type="entry name" value="Ribosomal_bL25_b-dom"/>
</dbReference>
<dbReference type="NCBIfam" id="NF004133">
    <property type="entry name" value="PRK05618.2-4"/>
    <property type="match status" value="1"/>
</dbReference>
<dbReference type="GO" id="GO:0008097">
    <property type="term" value="F:5S rRNA binding"/>
    <property type="evidence" value="ECO:0007669"/>
    <property type="project" value="InterPro"/>
</dbReference>
<feature type="domain" description="Large ribosomal subunit protein bL25 beta" evidence="8">
    <location>
        <begin position="100"/>
        <end position="183"/>
    </location>
</feature>
<dbReference type="PANTHER" id="PTHR33284">
    <property type="entry name" value="RIBOSOMAL PROTEIN L25/GLN-TRNA SYNTHETASE, ANTI-CODON-BINDING DOMAIN-CONTAINING PROTEIN"/>
    <property type="match status" value="1"/>
</dbReference>
<keyword evidence="10" id="KW-1185">Reference proteome</keyword>
<feature type="domain" description="Large ribosomal subunit protein bL25 L25" evidence="7">
    <location>
        <begin position="5"/>
        <end position="91"/>
    </location>
</feature>
<comment type="function">
    <text evidence="5">This is one of the proteins that binds to the 5S RNA in the ribosome where it forms part of the central protuberance.</text>
</comment>
<comment type="caution">
    <text evidence="9">The sequence shown here is derived from an EMBL/GenBank/DDBJ whole genome shotgun (WGS) entry which is preliminary data.</text>
</comment>
<comment type="subunit">
    <text evidence="5">Part of the 50S ribosomal subunit; part of the 5S rRNA/L5/L18/L25 subcomplex. Contacts the 5S rRNA. Binds to the 5S rRNA independently of L5 and L18.</text>
</comment>
<dbReference type="GO" id="GO:0003735">
    <property type="term" value="F:structural constituent of ribosome"/>
    <property type="evidence" value="ECO:0007669"/>
    <property type="project" value="InterPro"/>
</dbReference>
<evidence type="ECO:0000259" key="7">
    <source>
        <dbReference type="Pfam" id="PF01386"/>
    </source>
</evidence>
<dbReference type="InterPro" id="IPR020930">
    <property type="entry name" value="Ribosomal_uL5_bac-type"/>
</dbReference>
<protein>
    <recommendedName>
        <fullName evidence="5">Large ribosomal subunit protein bL25</fullName>
    </recommendedName>
    <alternativeName>
        <fullName evidence="5">General stress protein CTC</fullName>
    </alternativeName>
</protein>
<dbReference type="EMBL" id="QWVT01000003">
    <property type="protein sequence ID" value="RID88645.1"/>
    <property type="molecule type" value="Genomic_DNA"/>
</dbReference>